<dbReference type="Pfam" id="PF04193">
    <property type="entry name" value="PQ-loop"/>
    <property type="match status" value="1"/>
</dbReference>
<dbReference type="AlphaFoldDB" id="A0A364NFV3"/>
<keyword evidence="4 5" id="KW-0472">Membrane</keyword>
<proteinExistence type="predicted"/>
<keyword evidence="7" id="KW-1185">Reference proteome</keyword>
<dbReference type="Proteomes" id="UP000249619">
    <property type="component" value="Unassembled WGS sequence"/>
</dbReference>
<dbReference type="GO" id="GO:0016020">
    <property type="term" value="C:membrane"/>
    <property type="evidence" value="ECO:0007669"/>
    <property type="project" value="UniProtKB-SubCell"/>
</dbReference>
<dbReference type="InterPro" id="IPR006603">
    <property type="entry name" value="PQ-loop_rpt"/>
</dbReference>
<sequence length="446" mass="49537">MFFISAIVKNIAPVFIATSPITSYGDQIYSMHRARSSAGFSLDIPLIMLVASILKVYYWFGAHFSTSLLIQALLMICVHLLLLHVALANRPPPSHLPFQHKDVSNRPYDFWQWRAPRPYWAFITYFTGALLVCHLVMSNTAVFVPYTDVLGAVALTIEATLPLPQLWANYQRRGCKGFRPSVIVNWVIGDTFKMWFFFASAKGEVPLAFKACGIFQACCDLGLAAQYLVWGDGPVGVDGAGREKEIRSPLPLDEGWSQEKLGQTFEQTSDAEPNGWDSKKLVWAVDKLTEGVGRFWLVAEKAKMQLEWGYIYTSDITPIPSYEDFTPRPAILSLTSLPSRVGALNKRAAIVSANLAHLTAVVKPLETMKREEIVESHLNDIWDEGYALGKAMEEFKEQIDEVSEILRDMTSGRRKVSKAVSGACVAGEDGRGASGKACGKRRGLGF</sequence>
<evidence type="ECO:0000313" key="7">
    <source>
        <dbReference type="Proteomes" id="UP000249619"/>
    </source>
</evidence>
<reference evidence="7" key="1">
    <citation type="submission" date="2018-05" db="EMBL/GenBank/DDBJ databases">
        <title>Draft genome sequence of Stemphylium lycopersici strain CIDEFI 213.</title>
        <authorList>
            <person name="Medina R."/>
            <person name="Franco M.E.E."/>
            <person name="Lucentini C.G."/>
            <person name="Saparrat M.C.N."/>
            <person name="Balatti P.A."/>
        </authorList>
    </citation>
    <scope>NUCLEOTIDE SEQUENCE [LARGE SCALE GENOMIC DNA]</scope>
    <source>
        <strain evidence="7">CIDEFI 213</strain>
    </source>
</reference>
<evidence type="ECO:0000313" key="6">
    <source>
        <dbReference type="EMBL" id="RAR16142.1"/>
    </source>
</evidence>
<dbReference type="STRING" id="183478.A0A364NFV3"/>
<gene>
    <name evidence="6" type="ORF">DDE83_000499</name>
</gene>
<dbReference type="GO" id="GO:0005802">
    <property type="term" value="C:trans-Golgi network"/>
    <property type="evidence" value="ECO:0007669"/>
    <property type="project" value="TreeGrafter"/>
</dbReference>
<feature type="transmembrane region" description="Helical" evidence="5">
    <location>
        <begin position="119"/>
        <end position="137"/>
    </location>
</feature>
<dbReference type="GO" id="GO:0045332">
    <property type="term" value="P:phospholipid translocation"/>
    <property type="evidence" value="ECO:0007669"/>
    <property type="project" value="TreeGrafter"/>
</dbReference>
<dbReference type="GO" id="GO:0005829">
    <property type="term" value="C:cytosol"/>
    <property type="evidence" value="ECO:0007669"/>
    <property type="project" value="GOC"/>
</dbReference>
<organism evidence="6 7">
    <name type="scientific">Stemphylium lycopersici</name>
    <name type="common">Tomato gray leaf spot disease fungus</name>
    <name type="synonym">Thyrospora lycopersici</name>
    <dbReference type="NCBI Taxonomy" id="183478"/>
    <lineage>
        <taxon>Eukaryota</taxon>
        <taxon>Fungi</taxon>
        <taxon>Dikarya</taxon>
        <taxon>Ascomycota</taxon>
        <taxon>Pezizomycotina</taxon>
        <taxon>Dothideomycetes</taxon>
        <taxon>Pleosporomycetidae</taxon>
        <taxon>Pleosporales</taxon>
        <taxon>Pleosporineae</taxon>
        <taxon>Pleosporaceae</taxon>
        <taxon>Stemphylium</taxon>
    </lineage>
</organism>
<dbReference type="GO" id="GO:0042147">
    <property type="term" value="P:retrograde transport, endosome to Golgi"/>
    <property type="evidence" value="ECO:0007669"/>
    <property type="project" value="TreeGrafter"/>
</dbReference>
<feature type="transmembrane region" description="Helical" evidence="5">
    <location>
        <begin position="40"/>
        <end position="60"/>
    </location>
</feature>
<keyword evidence="2 5" id="KW-0812">Transmembrane</keyword>
<comment type="caution">
    <text evidence="6">The sequence shown here is derived from an EMBL/GenBank/DDBJ whole genome shotgun (WGS) entry which is preliminary data.</text>
</comment>
<dbReference type="GO" id="GO:0005768">
    <property type="term" value="C:endosome"/>
    <property type="evidence" value="ECO:0007669"/>
    <property type="project" value="TreeGrafter"/>
</dbReference>
<protein>
    <submittedName>
        <fullName evidence="6">PQ loop repeat protein</fullName>
    </submittedName>
</protein>
<dbReference type="PANTHER" id="PTHR14856">
    <property type="entry name" value="PQ-LOOP REPEAT-CONTAINING PROTEIN 1-LIKE PROTEIN"/>
    <property type="match status" value="1"/>
</dbReference>
<dbReference type="Gene3D" id="1.20.1280.290">
    <property type="match status" value="2"/>
</dbReference>
<evidence type="ECO:0000256" key="3">
    <source>
        <dbReference type="ARBA" id="ARBA00022989"/>
    </source>
</evidence>
<evidence type="ECO:0000256" key="1">
    <source>
        <dbReference type="ARBA" id="ARBA00004141"/>
    </source>
</evidence>
<keyword evidence="3 5" id="KW-1133">Transmembrane helix</keyword>
<evidence type="ECO:0000256" key="4">
    <source>
        <dbReference type="ARBA" id="ARBA00023136"/>
    </source>
</evidence>
<feature type="transmembrane region" description="Helical" evidence="5">
    <location>
        <begin position="143"/>
        <end position="163"/>
    </location>
</feature>
<comment type="subcellular location">
    <subcellularLocation>
        <location evidence="1">Membrane</location>
        <topology evidence="1">Multi-pass membrane protein</topology>
    </subcellularLocation>
</comment>
<name>A0A364NFV3_STELY</name>
<accession>A0A364NFV3</accession>
<dbReference type="InterPro" id="IPR052241">
    <property type="entry name" value="SLC66/Scramblase_ANY1"/>
</dbReference>
<feature type="transmembrane region" description="Helical" evidence="5">
    <location>
        <begin position="66"/>
        <end position="87"/>
    </location>
</feature>
<dbReference type="PANTHER" id="PTHR14856:SF9">
    <property type="entry name" value="PQ-LOOP REPEAT-CONTAINING PROTEIN 1"/>
    <property type="match status" value="1"/>
</dbReference>
<dbReference type="EMBL" id="QGDH01000005">
    <property type="protein sequence ID" value="RAR16142.1"/>
    <property type="molecule type" value="Genomic_DNA"/>
</dbReference>
<evidence type="ECO:0000256" key="5">
    <source>
        <dbReference type="SAM" id="Phobius"/>
    </source>
</evidence>
<evidence type="ECO:0000256" key="2">
    <source>
        <dbReference type="ARBA" id="ARBA00022692"/>
    </source>
</evidence>